<dbReference type="AlphaFoldDB" id="A0A5B7G2B6"/>
<protein>
    <submittedName>
        <fullName evidence="1">Uncharacterized protein</fullName>
    </submittedName>
</protein>
<organism evidence="1 2">
    <name type="scientific">Portunus trituberculatus</name>
    <name type="common">Swimming crab</name>
    <name type="synonym">Neptunus trituberculatus</name>
    <dbReference type="NCBI Taxonomy" id="210409"/>
    <lineage>
        <taxon>Eukaryota</taxon>
        <taxon>Metazoa</taxon>
        <taxon>Ecdysozoa</taxon>
        <taxon>Arthropoda</taxon>
        <taxon>Crustacea</taxon>
        <taxon>Multicrustacea</taxon>
        <taxon>Malacostraca</taxon>
        <taxon>Eumalacostraca</taxon>
        <taxon>Eucarida</taxon>
        <taxon>Decapoda</taxon>
        <taxon>Pleocyemata</taxon>
        <taxon>Brachyura</taxon>
        <taxon>Eubrachyura</taxon>
        <taxon>Portunoidea</taxon>
        <taxon>Portunidae</taxon>
        <taxon>Portuninae</taxon>
        <taxon>Portunus</taxon>
    </lineage>
</organism>
<gene>
    <name evidence="1" type="ORF">E2C01_045247</name>
</gene>
<dbReference type="Proteomes" id="UP000324222">
    <property type="component" value="Unassembled WGS sequence"/>
</dbReference>
<evidence type="ECO:0000313" key="2">
    <source>
        <dbReference type="Proteomes" id="UP000324222"/>
    </source>
</evidence>
<comment type="caution">
    <text evidence="1">The sequence shown here is derived from an EMBL/GenBank/DDBJ whole genome shotgun (WGS) entry which is preliminary data.</text>
</comment>
<sequence length="86" mass="9349">MSDLPIPFPCPPRTLASYRVSWEQFGVRIPDLLSFFSPYWTKISPRGLGGAAAWVTKHYCEGSAGSGEGSPACVRTKDTGWVRVSG</sequence>
<evidence type="ECO:0000313" key="1">
    <source>
        <dbReference type="EMBL" id="MPC51403.1"/>
    </source>
</evidence>
<name>A0A5B7G2B6_PORTR</name>
<keyword evidence="2" id="KW-1185">Reference proteome</keyword>
<proteinExistence type="predicted"/>
<dbReference type="EMBL" id="VSRR010010152">
    <property type="protein sequence ID" value="MPC51403.1"/>
    <property type="molecule type" value="Genomic_DNA"/>
</dbReference>
<reference evidence="1 2" key="1">
    <citation type="submission" date="2019-05" db="EMBL/GenBank/DDBJ databases">
        <title>Another draft genome of Portunus trituberculatus and its Hox gene families provides insights of decapod evolution.</title>
        <authorList>
            <person name="Jeong J.-H."/>
            <person name="Song I."/>
            <person name="Kim S."/>
            <person name="Choi T."/>
            <person name="Kim D."/>
            <person name="Ryu S."/>
            <person name="Kim W."/>
        </authorList>
    </citation>
    <scope>NUCLEOTIDE SEQUENCE [LARGE SCALE GENOMIC DNA]</scope>
    <source>
        <tissue evidence="1">Muscle</tissue>
    </source>
</reference>
<accession>A0A5B7G2B6</accession>